<accession>A0ABY2UX07</accession>
<keyword evidence="1" id="KW-0472">Membrane</keyword>
<evidence type="ECO:0000313" key="3">
    <source>
        <dbReference type="Proteomes" id="UP000305041"/>
    </source>
</evidence>
<evidence type="ECO:0000256" key="1">
    <source>
        <dbReference type="SAM" id="Phobius"/>
    </source>
</evidence>
<dbReference type="RefSeq" id="WP_138162225.1">
    <property type="nucleotide sequence ID" value="NZ_VAUA01000003.1"/>
</dbReference>
<evidence type="ECO:0000313" key="2">
    <source>
        <dbReference type="EMBL" id="TLP67005.1"/>
    </source>
</evidence>
<dbReference type="Pfam" id="PF04307">
    <property type="entry name" value="YdjM"/>
    <property type="match status" value="1"/>
</dbReference>
<feature type="transmembrane region" description="Helical" evidence="1">
    <location>
        <begin position="87"/>
        <end position="110"/>
    </location>
</feature>
<reference evidence="2 3" key="1">
    <citation type="submission" date="2019-05" db="EMBL/GenBank/DDBJ databases">
        <title>Draft genome sequence of Pelagicola sp. DSW4-44.</title>
        <authorList>
            <person name="Oh J."/>
        </authorList>
    </citation>
    <scope>NUCLEOTIDE SEQUENCE [LARGE SCALE GENOMIC DNA]</scope>
    <source>
        <strain evidence="2 3">DSW4-44</strain>
    </source>
</reference>
<protein>
    <submittedName>
        <fullName evidence="2">Metal-dependent hydrolase</fullName>
    </submittedName>
</protein>
<comment type="caution">
    <text evidence="2">The sequence shown here is derived from an EMBL/GenBank/DDBJ whole genome shotgun (WGS) entry which is preliminary data.</text>
</comment>
<feature type="transmembrane region" description="Helical" evidence="1">
    <location>
        <begin position="26"/>
        <end position="46"/>
    </location>
</feature>
<dbReference type="EMBL" id="VAUA01000003">
    <property type="protein sequence ID" value="TLP67005.1"/>
    <property type="molecule type" value="Genomic_DNA"/>
</dbReference>
<keyword evidence="1" id="KW-0812">Transmembrane</keyword>
<dbReference type="Proteomes" id="UP000305041">
    <property type="component" value="Unassembled WGS sequence"/>
</dbReference>
<feature type="transmembrane region" description="Helical" evidence="1">
    <location>
        <begin position="58"/>
        <end position="80"/>
    </location>
</feature>
<feature type="transmembrane region" description="Helical" evidence="1">
    <location>
        <begin position="130"/>
        <end position="156"/>
    </location>
</feature>
<proteinExistence type="predicted"/>
<dbReference type="GO" id="GO:0016787">
    <property type="term" value="F:hydrolase activity"/>
    <property type="evidence" value="ECO:0007669"/>
    <property type="project" value="UniProtKB-KW"/>
</dbReference>
<keyword evidence="1" id="KW-1133">Transmembrane helix</keyword>
<organism evidence="2 3">
    <name type="scientific">Parasedimentitalea maritima</name>
    <dbReference type="NCBI Taxonomy" id="2578117"/>
    <lineage>
        <taxon>Bacteria</taxon>
        <taxon>Pseudomonadati</taxon>
        <taxon>Pseudomonadota</taxon>
        <taxon>Alphaproteobacteria</taxon>
        <taxon>Rhodobacterales</taxon>
        <taxon>Paracoccaceae</taxon>
        <taxon>Parasedimentitalea</taxon>
    </lineage>
</organism>
<name>A0ABY2UX07_9RHOB</name>
<dbReference type="InterPro" id="IPR007404">
    <property type="entry name" value="YdjM-like"/>
</dbReference>
<keyword evidence="3" id="KW-1185">Reference proteome</keyword>
<keyword evidence="2" id="KW-0378">Hydrolase</keyword>
<gene>
    <name evidence="2" type="ORF">FEE96_06545</name>
</gene>
<sequence>MFIAHLPAGYLTANLLARKHKNRSSLIAVGLVCSILPDFDLLWFYLVDNRQTAHHEYFFHWPLFWCFLAFATWILSWVLGQEQIRRYILVALTCLLVHTLLDSFAAEIYWLRPFSDFHLNAVEVPAKFDWWVWSFVFHWTFAVEIIICLAAAIVFLRRKKNAT</sequence>